<evidence type="ECO:0000313" key="2">
    <source>
        <dbReference type="EMBL" id="GFO42848.1"/>
    </source>
</evidence>
<keyword evidence="3" id="KW-1185">Reference proteome</keyword>
<sequence length="78" mass="8813">MLNGSVSRHKQSCTTGNNKYRAPGSKTKRAMLKYWARTIYNPPNRTRKAFRDPITQASNIHIENNQIAATAQHGQPMS</sequence>
<feature type="region of interest" description="Disordered" evidence="1">
    <location>
        <begin position="1"/>
        <end position="25"/>
    </location>
</feature>
<organism evidence="2 3">
    <name type="scientific">Plakobranchus ocellatus</name>
    <dbReference type="NCBI Taxonomy" id="259542"/>
    <lineage>
        <taxon>Eukaryota</taxon>
        <taxon>Metazoa</taxon>
        <taxon>Spiralia</taxon>
        <taxon>Lophotrochozoa</taxon>
        <taxon>Mollusca</taxon>
        <taxon>Gastropoda</taxon>
        <taxon>Heterobranchia</taxon>
        <taxon>Euthyneura</taxon>
        <taxon>Panpulmonata</taxon>
        <taxon>Sacoglossa</taxon>
        <taxon>Placobranchoidea</taxon>
        <taxon>Plakobranchidae</taxon>
        <taxon>Plakobranchus</taxon>
    </lineage>
</organism>
<comment type="caution">
    <text evidence="2">The sequence shown here is derived from an EMBL/GenBank/DDBJ whole genome shotgun (WGS) entry which is preliminary data.</text>
</comment>
<dbReference type="Proteomes" id="UP000735302">
    <property type="component" value="Unassembled WGS sequence"/>
</dbReference>
<dbReference type="AlphaFoldDB" id="A0AAV4DFK6"/>
<feature type="compositionally biased region" description="Polar residues" evidence="1">
    <location>
        <begin position="1"/>
        <end position="18"/>
    </location>
</feature>
<evidence type="ECO:0000313" key="3">
    <source>
        <dbReference type="Proteomes" id="UP000735302"/>
    </source>
</evidence>
<gene>
    <name evidence="2" type="ORF">PoB_006935300</name>
</gene>
<protein>
    <submittedName>
        <fullName evidence="2">Uncharacterized protein</fullName>
    </submittedName>
</protein>
<reference evidence="2 3" key="1">
    <citation type="journal article" date="2021" name="Elife">
        <title>Chloroplast acquisition without the gene transfer in kleptoplastic sea slugs, Plakobranchus ocellatus.</title>
        <authorList>
            <person name="Maeda T."/>
            <person name="Takahashi S."/>
            <person name="Yoshida T."/>
            <person name="Shimamura S."/>
            <person name="Takaki Y."/>
            <person name="Nagai Y."/>
            <person name="Toyoda A."/>
            <person name="Suzuki Y."/>
            <person name="Arimoto A."/>
            <person name="Ishii H."/>
            <person name="Satoh N."/>
            <person name="Nishiyama T."/>
            <person name="Hasebe M."/>
            <person name="Maruyama T."/>
            <person name="Minagawa J."/>
            <person name="Obokata J."/>
            <person name="Shigenobu S."/>
        </authorList>
    </citation>
    <scope>NUCLEOTIDE SEQUENCE [LARGE SCALE GENOMIC DNA]</scope>
</reference>
<dbReference type="EMBL" id="BLXT01007821">
    <property type="protein sequence ID" value="GFO42848.1"/>
    <property type="molecule type" value="Genomic_DNA"/>
</dbReference>
<accession>A0AAV4DFK6</accession>
<evidence type="ECO:0000256" key="1">
    <source>
        <dbReference type="SAM" id="MobiDB-lite"/>
    </source>
</evidence>
<proteinExistence type="predicted"/>
<name>A0AAV4DFK6_9GAST</name>